<dbReference type="SUPFAM" id="SSF55781">
    <property type="entry name" value="GAF domain-like"/>
    <property type="match status" value="1"/>
</dbReference>
<name>A0A8J3RAP8_9ACTN</name>
<dbReference type="GO" id="GO:0003700">
    <property type="term" value="F:DNA-binding transcription factor activity"/>
    <property type="evidence" value="ECO:0007669"/>
    <property type="project" value="TreeGrafter"/>
</dbReference>
<accession>A0A8J3RAP8</accession>
<proteinExistence type="predicted"/>
<evidence type="ECO:0000256" key="2">
    <source>
        <dbReference type="ARBA" id="ARBA00023125"/>
    </source>
</evidence>
<dbReference type="GO" id="GO:0003677">
    <property type="term" value="F:DNA binding"/>
    <property type="evidence" value="ECO:0007669"/>
    <property type="project" value="UniProtKB-KW"/>
</dbReference>
<evidence type="ECO:0000256" key="3">
    <source>
        <dbReference type="ARBA" id="ARBA00023163"/>
    </source>
</evidence>
<dbReference type="EMBL" id="BOOG01000022">
    <property type="protein sequence ID" value="GIH70437.1"/>
    <property type="molecule type" value="Genomic_DNA"/>
</dbReference>
<evidence type="ECO:0000259" key="5">
    <source>
        <dbReference type="PROSITE" id="PS51078"/>
    </source>
</evidence>
<dbReference type="AlphaFoldDB" id="A0A8J3RAP8"/>
<dbReference type="RefSeq" id="WP_204016153.1">
    <property type="nucleotide sequence ID" value="NZ_BOOG01000022.1"/>
</dbReference>
<dbReference type="PROSITE" id="PS51077">
    <property type="entry name" value="HTH_ICLR"/>
    <property type="match status" value="1"/>
</dbReference>
<dbReference type="Pfam" id="PF01614">
    <property type="entry name" value="IclR_C"/>
    <property type="match status" value="1"/>
</dbReference>
<keyword evidence="2" id="KW-0238">DNA-binding</keyword>
<dbReference type="InterPro" id="IPR036388">
    <property type="entry name" value="WH-like_DNA-bd_sf"/>
</dbReference>
<dbReference type="PANTHER" id="PTHR30136">
    <property type="entry name" value="HELIX-TURN-HELIX TRANSCRIPTIONAL REGULATOR, ICLR FAMILY"/>
    <property type="match status" value="1"/>
</dbReference>
<feature type="domain" description="IclR-ED" evidence="5">
    <location>
        <begin position="80"/>
        <end position="258"/>
    </location>
</feature>
<keyword evidence="3" id="KW-0804">Transcription</keyword>
<dbReference type="InterPro" id="IPR005471">
    <property type="entry name" value="Tscrpt_reg_IclR_N"/>
</dbReference>
<evidence type="ECO:0000313" key="7">
    <source>
        <dbReference type="Proteomes" id="UP000610966"/>
    </source>
</evidence>
<organism evidence="6 7">
    <name type="scientific">Sphaerimonospora thailandensis</name>
    <dbReference type="NCBI Taxonomy" id="795644"/>
    <lineage>
        <taxon>Bacteria</taxon>
        <taxon>Bacillati</taxon>
        <taxon>Actinomycetota</taxon>
        <taxon>Actinomycetes</taxon>
        <taxon>Streptosporangiales</taxon>
        <taxon>Streptosporangiaceae</taxon>
        <taxon>Sphaerimonospora</taxon>
    </lineage>
</organism>
<dbReference type="PROSITE" id="PS51078">
    <property type="entry name" value="ICLR_ED"/>
    <property type="match status" value="1"/>
</dbReference>
<evidence type="ECO:0000256" key="1">
    <source>
        <dbReference type="ARBA" id="ARBA00023015"/>
    </source>
</evidence>
<dbReference type="Proteomes" id="UP000610966">
    <property type="component" value="Unassembled WGS sequence"/>
</dbReference>
<dbReference type="InterPro" id="IPR050707">
    <property type="entry name" value="HTH_MetabolicPath_Reg"/>
</dbReference>
<evidence type="ECO:0000313" key="6">
    <source>
        <dbReference type="EMBL" id="GIH70437.1"/>
    </source>
</evidence>
<dbReference type="Gene3D" id="3.30.450.40">
    <property type="match status" value="1"/>
</dbReference>
<evidence type="ECO:0000259" key="4">
    <source>
        <dbReference type="PROSITE" id="PS51077"/>
    </source>
</evidence>
<comment type="caution">
    <text evidence="6">The sequence shown here is derived from an EMBL/GenBank/DDBJ whole genome shotgun (WGS) entry which is preliminary data.</text>
</comment>
<feature type="domain" description="HTH iclR-type" evidence="4">
    <location>
        <begin position="19"/>
        <end position="79"/>
    </location>
</feature>
<protein>
    <submittedName>
        <fullName evidence="6">Transcriptional regulator</fullName>
    </submittedName>
</protein>
<dbReference type="PANTHER" id="PTHR30136:SF35">
    <property type="entry name" value="HTH-TYPE TRANSCRIPTIONAL REGULATOR RV1719"/>
    <property type="match status" value="1"/>
</dbReference>
<dbReference type="Pfam" id="PF09339">
    <property type="entry name" value="HTH_IclR"/>
    <property type="match status" value="1"/>
</dbReference>
<keyword evidence="7" id="KW-1185">Reference proteome</keyword>
<sequence length="299" mass="32114">MTLTIGTELEQAGERDLPSSMVGRMTLILDTLGKRGIRLTLEEIERRTGLPRSTTHRILCQLLNLGWVEHGPYGYSLGTRAFQLAASSASWDELRRASAPVLHDLHVRTGLVSHLCTLDGPETVFLDKIGGAYAARLPSDVGSRWWATNSGIGKAILAYLPAEQVDELLRSCPEFAKSTDDGFGSLHCELNTIRRVGGLHFDRGEAMPGVGAIACAVRGPNGPAGAISVCGDLPQIHFERLAPMVAAGARRISEALFPTLGDQACGPMVEQPPAADGGQRLPSRFSQIFPRGCCGHFHP</sequence>
<dbReference type="GO" id="GO:0045892">
    <property type="term" value="P:negative regulation of DNA-templated transcription"/>
    <property type="evidence" value="ECO:0007669"/>
    <property type="project" value="TreeGrafter"/>
</dbReference>
<reference evidence="6" key="1">
    <citation type="submission" date="2021-01" db="EMBL/GenBank/DDBJ databases">
        <title>Whole genome shotgun sequence of Sphaerimonospora thailandensis NBRC 107569.</title>
        <authorList>
            <person name="Komaki H."/>
            <person name="Tamura T."/>
        </authorList>
    </citation>
    <scope>NUCLEOTIDE SEQUENCE</scope>
    <source>
        <strain evidence="6">NBRC 107569</strain>
    </source>
</reference>
<keyword evidence="1" id="KW-0805">Transcription regulation</keyword>
<dbReference type="Gene3D" id="1.10.10.10">
    <property type="entry name" value="Winged helix-like DNA-binding domain superfamily/Winged helix DNA-binding domain"/>
    <property type="match status" value="1"/>
</dbReference>
<dbReference type="InterPro" id="IPR014757">
    <property type="entry name" value="Tscrpt_reg_IclR_C"/>
</dbReference>
<dbReference type="SUPFAM" id="SSF46785">
    <property type="entry name" value="Winged helix' DNA-binding domain"/>
    <property type="match status" value="1"/>
</dbReference>
<dbReference type="InterPro" id="IPR036390">
    <property type="entry name" value="WH_DNA-bd_sf"/>
</dbReference>
<gene>
    <name evidence="6" type="ORF">Mth01_26900</name>
</gene>
<dbReference type="InterPro" id="IPR029016">
    <property type="entry name" value="GAF-like_dom_sf"/>
</dbReference>
<dbReference type="SMART" id="SM00346">
    <property type="entry name" value="HTH_ICLR"/>
    <property type="match status" value="1"/>
</dbReference>